<evidence type="ECO:0000313" key="1">
    <source>
        <dbReference type="EMBL" id="CAC5420526.1"/>
    </source>
</evidence>
<dbReference type="AlphaFoldDB" id="A0A6J8EKV4"/>
<dbReference type="CDD" id="cd00096">
    <property type="entry name" value="Ig"/>
    <property type="match status" value="1"/>
</dbReference>
<dbReference type="InterPro" id="IPR036179">
    <property type="entry name" value="Ig-like_dom_sf"/>
</dbReference>
<sequence>MTLRQYFRYILCLIGFNTRGEPVSLSMKTNTVSNHRDIILTCTVGGIKTIDIKTMRQWSMGDDDELLCYNGRINNIKKYAEKVFPTNEFSLTIFNVTESDLNVVYQCRYGFDAASKLIETDEPQIFCKQDESVELEDLKKDKANAKSAFTKTRHTLLHILDEDSPARKLI</sequence>
<reference evidence="1 2" key="1">
    <citation type="submission" date="2020-06" db="EMBL/GenBank/DDBJ databases">
        <authorList>
            <person name="Li R."/>
            <person name="Bekaert M."/>
        </authorList>
    </citation>
    <scope>NUCLEOTIDE SEQUENCE [LARGE SCALE GENOMIC DNA]</scope>
    <source>
        <strain evidence="2">wild</strain>
    </source>
</reference>
<accession>A0A6J8EKV4</accession>
<protein>
    <recommendedName>
        <fullName evidence="3">Ig-like domain-containing protein</fullName>
    </recommendedName>
</protein>
<dbReference type="Proteomes" id="UP000507470">
    <property type="component" value="Unassembled WGS sequence"/>
</dbReference>
<dbReference type="Gene3D" id="2.60.40.10">
    <property type="entry name" value="Immunoglobulins"/>
    <property type="match status" value="1"/>
</dbReference>
<keyword evidence="2" id="KW-1185">Reference proteome</keyword>
<evidence type="ECO:0000313" key="2">
    <source>
        <dbReference type="Proteomes" id="UP000507470"/>
    </source>
</evidence>
<dbReference type="InterPro" id="IPR013783">
    <property type="entry name" value="Ig-like_fold"/>
</dbReference>
<gene>
    <name evidence="1" type="ORF">MCOR_52745</name>
</gene>
<evidence type="ECO:0008006" key="3">
    <source>
        <dbReference type="Google" id="ProtNLM"/>
    </source>
</evidence>
<name>A0A6J8EKV4_MYTCO</name>
<dbReference type="OrthoDB" id="10370252at2759"/>
<proteinExistence type="predicted"/>
<dbReference type="SUPFAM" id="SSF48726">
    <property type="entry name" value="Immunoglobulin"/>
    <property type="match status" value="1"/>
</dbReference>
<organism evidence="1 2">
    <name type="scientific">Mytilus coruscus</name>
    <name type="common">Sea mussel</name>
    <dbReference type="NCBI Taxonomy" id="42192"/>
    <lineage>
        <taxon>Eukaryota</taxon>
        <taxon>Metazoa</taxon>
        <taxon>Spiralia</taxon>
        <taxon>Lophotrochozoa</taxon>
        <taxon>Mollusca</taxon>
        <taxon>Bivalvia</taxon>
        <taxon>Autobranchia</taxon>
        <taxon>Pteriomorphia</taxon>
        <taxon>Mytilida</taxon>
        <taxon>Mytiloidea</taxon>
        <taxon>Mytilidae</taxon>
        <taxon>Mytilinae</taxon>
        <taxon>Mytilus</taxon>
    </lineage>
</organism>
<dbReference type="EMBL" id="CACVKT020009153">
    <property type="protein sequence ID" value="CAC5420526.1"/>
    <property type="molecule type" value="Genomic_DNA"/>
</dbReference>